<dbReference type="AlphaFoldDB" id="A0A0D2FZI7"/>
<dbReference type="SUPFAM" id="SSF52047">
    <property type="entry name" value="RNI-like"/>
    <property type="match status" value="1"/>
</dbReference>
<dbReference type="InterPro" id="IPR032675">
    <property type="entry name" value="LRR_dom_sf"/>
</dbReference>
<dbReference type="GeneID" id="27700780"/>
<keyword evidence="2" id="KW-1185">Reference proteome</keyword>
<reference evidence="1" key="1">
    <citation type="submission" date="2015-01" db="EMBL/GenBank/DDBJ databases">
        <title>The Genome Sequence of Cladophialophora bantiana CBS 173.52.</title>
        <authorList>
            <consortium name="The Broad Institute Genomics Platform"/>
            <person name="Cuomo C."/>
            <person name="de Hoog S."/>
            <person name="Gorbushina A."/>
            <person name="Stielow B."/>
            <person name="Teixiera M."/>
            <person name="Abouelleil A."/>
            <person name="Chapman S.B."/>
            <person name="Priest M."/>
            <person name="Young S.K."/>
            <person name="Wortman J."/>
            <person name="Nusbaum C."/>
            <person name="Birren B."/>
        </authorList>
    </citation>
    <scope>NUCLEOTIDE SEQUENCE [LARGE SCALE GENOMIC DNA]</scope>
    <source>
        <strain evidence="1">CBS 173.52</strain>
    </source>
</reference>
<name>A0A0D2FZI7_CLAB1</name>
<proteinExistence type="predicted"/>
<evidence type="ECO:0000313" key="2">
    <source>
        <dbReference type="Proteomes" id="UP000053789"/>
    </source>
</evidence>
<dbReference type="VEuPathDB" id="FungiDB:Z519_07852"/>
<dbReference type="OrthoDB" id="4413570at2759"/>
<gene>
    <name evidence="1" type="ORF">Z519_07852</name>
</gene>
<organism evidence="1 2">
    <name type="scientific">Cladophialophora bantiana (strain ATCC 10958 / CBS 173.52 / CDC B-1940 / NIH 8579)</name>
    <name type="common">Xylohypha bantiana</name>
    <dbReference type="NCBI Taxonomy" id="1442370"/>
    <lineage>
        <taxon>Eukaryota</taxon>
        <taxon>Fungi</taxon>
        <taxon>Dikarya</taxon>
        <taxon>Ascomycota</taxon>
        <taxon>Pezizomycotina</taxon>
        <taxon>Eurotiomycetes</taxon>
        <taxon>Chaetothyriomycetidae</taxon>
        <taxon>Chaetothyriales</taxon>
        <taxon>Herpotrichiellaceae</taxon>
        <taxon>Cladophialophora</taxon>
    </lineage>
</organism>
<dbReference type="Proteomes" id="UP000053789">
    <property type="component" value="Unassembled WGS sequence"/>
</dbReference>
<sequence length="416" mass="46985">MQQANLPANGKEVEKYPTVASGASASSYLLKIPPEVRDYIYDLMLAFDCRDHLNLLCVNKQVYGEARGSFFRRPLECRSQDDLDDFTSTWPNKVQQSITNLKLRLEEINPQAVAPWITGQAAQHPYLVEIHRITSALAKLPGVTHLSLLRPSEAGKNTPSSIVVTQVLNWIAEHYAKLHVLKLDIEQCHIECLGSIKELQSLQFSGFSETSPTRTTEVLSKLTSLERLSVVGPPPGLLMRQSHGYQTRITQSAIHQLLERMGPLKHLTLVQVTDPKTDVSIFLNLKTMKALYDHHRESLKVLKISSSTTPTPAFIEFLSAFLLDTPNMQKLSLTWPNMEITLLDYISGSVRRLEFAIGSTEQAKAIVDRLVFMQYRLRYLQRIKFNIINEGIETSIEEEGKWGLFSFNLPIQNLGA</sequence>
<dbReference type="Gene3D" id="3.80.10.10">
    <property type="entry name" value="Ribonuclease Inhibitor"/>
    <property type="match status" value="1"/>
</dbReference>
<evidence type="ECO:0000313" key="1">
    <source>
        <dbReference type="EMBL" id="KIW91882.1"/>
    </source>
</evidence>
<dbReference type="HOGENOM" id="CLU_037220_0_0_1"/>
<dbReference type="RefSeq" id="XP_016618551.1">
    <property type="nucleotide sequence ID" value="XM_016765582.1"/>
</dbReference>
<dbReference type="EMBL" id="KN846990">
    <property type="protein sequence ID" value="KIW91882.1"/>
    <property type="molecule type" value="Genomic_DNA"/>
</dbReference>
<protein>
    <submittedName>
        <fullName evidence="1">Uncharacterized protein</fullName>
    </submittedName>
</protein>
<accession>A0A0D2FZI7</accession>